<dbReference type="AlphaFoldDB" id="A0A1H0UUF2"/>
<dbReference type="OrthoDB" id="1935644at2"/>
<dbReference type="STRING" id="94869.SAMN04488529_11287"/>
<reference evidence="1 4" key="2">
    <citation type="submission" date="2020-08" db="EMBL/GenBank/DDBJ databases">
        <title>Clostridia isolated from Swiss meat.</title>
        <authorList>
            <person name="Wambui J."/>
            <person name="Stevens M.J.A."/>
            <person name="Stephan R."/>
        </authorList>
    </citation>
    <scope>NUCLEOTIDE SEQUENCE [LARGE SCALE GENOMIC DNA]</scope>
    <source>
        <strain evidence="1 4">CM001</strain>
    </source>
</reference>
<dbReference type="RefSeq" id="WP_089971838.1">
    <property type="nucleotide sequence ID" value="NZ_FNJM01000012.1"/>
</dbReference>
<evidence type="ECO:0000313" key="3">
    <source>
        <dbReference type="Proteomes" id="UP000198597"/>
    </source>
</evidence>
<organism evidence="2 3">
    <name type="scientific">Clostridium gasigenes</name>
    <dbReference type="NCBI Taxonomy" id="94869"/>
    <lineage>
        <taxon>Bacteria</taxon>
        <taxon>Bacillati</taxon>
        <taxon>Bacillota</taxon>
        <taxon>Clostridia</taxon>
        <taxon>Eubacteriales</taxon>
        <taxon>Clostridiaceae</taxon>
        <taxon>Clostridium</taxon>
    </lineage>
</organism>
<evidence type="ECO:0000313" key="4">
    <source>
        <dbReference type="Proteomes" id="UP000585258"/>
    </source>
</evidence>
<reference evidence="2 3" key="1">
    <citation type="submission" date="2016-10" db="EMBL/GenBank/DDBJ databases">
        <authorList>
            <person name="de Groot N.N."/>
        </authorList>
    </citation>
    <scope>NUCLEOTIDE SEQUENCE [LARGE SCALE GENOMIC DNA]</scope>
    <source>
        <strain evidence="2 3">DSM 12272</strain>
    </source>
</reference>
<dbReference type="Proteomes" id="UP000198597">
    <property type="component" value="Unassembled WGS sequence"/>
</dbReference>
<dbReference type="EMBL" id="JACKWY010000009">
    <property type="protein sequence ID" value="MBB6715954.1"/>
    <property type="molecule type" value="Genomic_DNA"/>
</dbReference>
<dbReference type="EMBL" id="FNJM01000012">
    <property type="protein sequence ID" value="SDP69548.1"/>
    <property type="molecule type" value="Genomic_DNA"/>
</dbReference>
<evidence type="ECO:0000313" key="1">
    <source>
        <dbReference type="EMBL" id="MBB6715954.1"/>
    </source>
</evidence>
<sequence length="93" mass="11064">MNFLLNKIDTDLRRKVYEETRDGKIHRKAEIAIYKDSEKDQKKTFEDYIKKDSKKEKIIVEATKNIKPDIKIKAEKEEDKNISPYGSFLDVKK</sequence>
<evidence type="ECO:0000313" key="2">
    <source>
        <dbReference type="EMBL" id="SDP69548.1"/>
    </source>
</evidence>
<name>A0A1H0UUF2_9CLOT</name>
<keyword evidence="3" id="KW-1185">Reference proteome</keyword>
<accession>A0A1H0UUF2</accession>
<gene>
    <name evidence="1" type="ORF">H7E68_14705</name>
    <name evidence="2" type="ORF">SAMN04488529_11287</name>
</gene>
<protein>
    <submittedName>
        <fullName evidence="2">Uncharacterized protein</fullName>
    </submittedName>
</protein>
<dbReference type="Proteomes" id="UP000585258">
    <property type="component" value="Unassembled WGS sequence"/>
</dbReference>
<proteinExistence type="predicted"/>